<evidence type="ECO:0000313" key="2">
    <source>
        <dbReference type="EMBL" id="MDT2602080.1"/>
    </source>
</evidence>
<evidence type="ECO:0000256" key="1">
    <source>
        <dbReference type="SAM" id="MobiDB-lite"/>
    </source>
</evidence>
<comment type="caution">
    <text evidence="2">The sequence shown here is derived from an EMBL/GenBank/DDBJ whole genome shotgun (WGS) entry which is preliminary data.</text>
</comment>
<dbReference type="RefSeq" id="WP_311821493.1">
    <property type="nucleotide sequence ID" value="NZ_JARPYF010000001.1"/>
</dbReference>
<accession>A0ABU3F4L3</accession>
<gene>
    <name evidence="2" type="ORF">P7D85_20170</name>
</gene>
<sequence length="204" mass="23198">MLSLAATFENSEGKTHRWRMKDPDPNKPNEVIKATLEKLTTLNLFEKDGVKLFQKVTGAKFIEKIVTPVFNKEQEETVSEPIKEEVSVAEPIVEPVVEVVENSAELPRDLQKLIVEQKMIEPGLMRLVFKLPEGVEEGDMNQMEAVSLMMALKPQNSTIVDLDQDEKHPDRFILTIRIDEPDPEARQSPPAKGKRRRLLGCLKE</sequence>
<dbReference type="Proteomes" id="UP001252875">
    <property type="component" value="Unassembled WGS sequence"/>
</dbReference>
<keyword evidence="3" id="KW-1185">Reference proteome</keyword>
<evidence type="ECO:0000313" key="3">
    <source>
        <dbReference type="Proteomes" id="UP001252875"/>
    </source>
</evidence>
<feature type="compositionally biased region" description="Basic and acidic residues" evidence="1">
    <location>
        <begin position="11"/>
        <end position="27"/>
    </location>
</feature>
<organism evidence="2 3">
    <name type="scientific">Enterococcus hulanensis</name>
    <dbReference type="NCBI Taxonomy" id="2559929"/>
    <lineage>
        <taxon>Bacteria</taxon>
        <taxon>Bacillati</taxon>
        <taxon>Bacillota</taxon>
        <taxon>Bacilli</taxon>
        <taxon>Lactobacillales</taxon>
        <taxon>Enterococcaceae</taxon>
        <taxon>Enterococcus</taxon>
    </lineage>
</organism>
<dbReference type="InterPro" id="IPR021321">
    <property type="entry name" value="DUF2922"/>
</dbReference>
<dbReference type="EMBL" id="JARPYI010000016">
    <property type="protein sequence ID" value="MDT2602080.1"/>
    <property type="molecule type" value="Genomic_DNA"/>
</dbReference>
<proteinExistence type="predicted"/>
<reference evidence="2 3" key="1">
    <citation type="submission" date="2023-03" db="EMBL/GenBank/DDBJ databases">
        <authorList>
            <person name="Shen W."/>
            <person name="Cai J."/>
        </authorList>
    </citation>
    <scope>NUCLEOTIDE SEQUENCE [LARGE SCALE GENOMIC DNA]</scope>
    <source>
        <strain evidence="2 3">D6-4</strain>
    </source>
</reference>
<feature type="region of interest" description="Disordered" evidence="1">
    <location>
        <begin position="1"/>
        <end position="28"/>
    </location>
</feature>
<feature type="region of interest" description="Disordered" evidence="1">
    <location>
        <begin position="177"/>
        <end position="204"/>
    </location>
</feature>
<protein>
    <submittedName>
        <fullName evidence="2">DUF2922 domain-containing protein</fullName>
    </submittedName>
</protein>
<dbReference type="Pfam" id="PF11148">
    <property type="entry name" value="DUF2922"/>
    <property type="match status" value="1"/>
</dbReference>
<name>A0ABU3F4L3_9ENTE</name>